<dbReference type="EMBL" id="KZ679141">
    <property type="protein sequence ID" value="PTB72395.1"/>
    <property type="molecule type" value="Genomic_DNA"/>
</dbReference>
<accession>A0A2T4BSX3</accession>
<proteinExistence type="predicted"/>
<dbReference type="AlphaFoldDB" id="A0A2T4BSX3"/>
<reference evidence="1 2" key="1">
    <citation type="submission" date="2016-07" db="EMBL/GenBank/DDBJ databases">
        <title>Multiple horizontal gene transfer events from other fungi enriched the ability of initially mycotrophic Trichoderma (Ascomycota) to feed on dead plant biomass.</title>
        <authorList>
            <consortium name="DOE Joint Genome Institute"/>
            <person name="Aerts A."/>
            <person name="Atanasova L."/>
            <person name="Chenthamara K."/>
            <person name="Zhang J."/>
            <person name="Grujic M."/>
            <person name="Henrissat B."/>
            <person name="Kuo A."/>
            <person name="Salamov A."/>
            <person name="Lipzen A."/>
            <person name="Labutti K."/>
            <person name="Barry K."/>
            <person name="Miao Y."/>
            <person name="Rahimi M.J."/>
            <person name="Shen Q."/>
            <person name="Grigoriev I.V."/>
            <person name="Kubicek C.P."/>
            <person name="Druzhinina I.S."/>
        </authorList>
    </citation>
    <scope>NUCLEOTIDE SEQUENCE [LARGE SCALE GENOMIC DNA]</scope>
    <source>
        <strain evidence="1 2">ATCC 18648</strain>
    </source>
</reference>
<sequence length="170" mass="18972">MRLSQTSLRPAFDELPSSSLAGTVRGWLLAGSWRDRGPEPPEDAPSIPLRQCTHCRESKHEDQFLHRRKPRALVRKCLDRLQCQKAQSTGQRVCSSVPFVTAISNRISNHSSCEVVLQFKKSSHYQSANCLSSHSAMGSFLGPIACSPIAPRPADQPHLTCRRFPMTLCF</sequence>
<keyword evidence="2" id="KW-1185">Reference proteome</keyword>
<name>A0A2T4BSX3_TRILO</name>
<gene>
    <name evidence="1" type="ORF">M440DRAFT_156176</name>
</gene>
<evidence type="ECO:0000313" key="2">
    <source>
        <dbReference type="Proteomes" id="UP000240760"/>
    </source>
</evidence>
<organism evidence="1 2">
    <name type="scientific">Trichoderma longibrachiatum ATCC 18648</name>
    <dbReference type="NCBI Taxonomy" id="983965"/>
    <lineage>
        <taxon>Eukaryota</taxon>
        <taxon>Fungi</taxon>
        <taxon>Dikarya</taxon>
        <taxon>Ascomycota</taxon>
        <taxon>Pezizomycotina</taxon>
        <taxon>Sordariomycetes</taxon>
        <taxon>Hypocreomycetidae</taxon>
        <taxon>Hypocreales</taxon>
        <taxon>Hypocreaceae</taxon>
        <taxon>Trichoderma</taxon>
    </lineage>
</organism>
<protein>
    <submittedName>
        <fullName evidence="1">Uncharacterized protein</fullName>
    </submittedName>
</protein>
<dbReference type="Proteomes" id="UP000240760">
    <property type="component" value="Unassembled WGS sequence"/>
</dbReference>
<evidence type="ECO:0000313" key="1">
    <source>
        <dbReference type="EMBL" id="PTB72395.1"/>
    </source>
</evidence>
<dbReference type="OrthoDB" id="10539784at2759"/>